<feature type="domain" description="Amidase" evidence="1">
    <location>
        <begin position="34"/>
        <end position="447"/>
    </location>
</feature>
<dbReference type="InterPro" id="IPR000120">
    <property type="entry name" value="Amidase"/>
</dbReference>
<dbReference type="Pfam" id="PF01425">
    <property type="entry name" value="Amidase"/>
    <property type="match status" value="1"/>
</dbReference>
<dbReference type="EMBL" id="VBAK01000120">
    <property type="protein sequence ID" value="TMI89622.1"/>
    <property type="molecule type" value="Genomic_DNA"/>
</dbReference>
<dbReference type="Gene3D" id="3.90.1300.10">
    <property type="entry name" value="Amidase signature (AS) domain"/>
    <property type="match status" value="1"/>
</dbReference>
<dbReference type="AlphaFoldDB" id="A0A537K2B9"/>
<evidence type="ECO:0000259" key="1">
    <source>
        <dbReference type="Pfam" id="PF01425"/>
    </source>
</evidence>
<dbReference type="PANTHER" id="PTHR11895:SF176">
    <property type="entry name" value="AMIDASE AMID-RELATED"/>
    <property type="match status" value="1"/>
</dbReference>
<evidence type="ECO:0000313" key="3">
    <source>
        <dbReference type="Proteomes" id="UP000318509"/>
    </source>
</evidence>
<name>A0A537K2B9_9BACT</name>
<dbReference type="InterPro" id="IPR036928">
    <property type="entry name" value="AS_sf"/>
</dbReference>
<evidence type="ECO:0000313" key="2">
    <source>
        <dbReference type="EMBL" id="TMI89622.1"/>
    </source>
</evidence>
<accession>A0A537K2B9</accession>
<proteinExistence type="predicted"/>
<dbReference type="InterPro" id="IPR023631">
    <property type="entry name" value="Amidase_dom"/>
</dbReference>
<dbReference type="SUPFAM" id="SSF75304">
    <property type="entry name" value="Amidase signature (AS) enzymes"/>
    <property type="match status" value="1"/>
</dbReference>
<gene>
    <name evidence="2" type="ORF">E6H00_09140</name>
</gene>
<organism evidence="2 3">
    <name type="scientific">Candidatus Segetimicrobium genomatis</name>
    <dbReference type="NCBI Taxonomy" id="2569760"/>
    <lineage>
        <taxon>Bacteria</taxon>
        <taxon>Bacillati</taxon>
        <taxon>Candidatus Sysuimicrobiota</taxon>
        <taxon>Candidatus Sysuimicrobiia</taxon>
        <taxon>Candidatus Sysuimicrobiales</taxon>
        <taxon>Candidatus Segetimicrobiaceae</taxon>
        <taxon>Candidatus Segetimicrobium</taxon>
    </lineage>
</organism>
<sequence length="476" mass="51283">MTGTDVSTATATLPFHSIGELSVLIATRQISPVDVVTTLLSRIERLNSTLASYITVCAAEAVAAARAAERDIIHGKYRGPLHGIPIAYKDIIWTKGVRTTAHSRALADFVPAEDATHVHRLSAAGMILIGKTNTGEFACGTSELFGNPRNPWSLNHYTGGSSNGSANAVAAGLAVAATGTDTGGSVRVPASFCGVVGLKPTFGRVSRHGIIPLSWTMDHVGTLTRTVDDAALMLTAMSGYDPLDPSSATVPVPDFRAGLERGIRGLTVGIPQEHYFDGLHPDVERAVHAALDVLRAEGVQVVPVHLPRAGDLAAAAPLMYRAEAYVLHAERLRRRAADYGRRARQKICSGAFFTAAEYHQAAQLRRLWCDELRSVLQHVDAIVTPTVPYPAFTLQLQEAGPPDTSWGTRQFNMSGHPAITVPCGFSGEHLPIGLQIAGRTFDELTILRLAHVYQKLTDWHTRRPRLDESLKDVTHD</sequence>
<dbReference type="Proteomes" id="UP000318509">
    <property type="component" value="Unassembled WGS sequence"/>
</dbReference>
<comment type="caution">
    <text evidence="2">The sequence shown here is derived from an EMBL/GenBank/DDBJ whole genome shotgun (WGS) entry which is preliminary data.</text>
</comment>
<dbReference type="PANTHER" id="PTHR11895">
    <property type="entry name" value="TRANSAMIDASE"/>
    <property type="match status" value="1"/>
</dbReference>
<protein>
    <submittedName>
        <fullName evidence="2">Amidase</fullName>
    </submittedName>
</protein>
<dbReference type="GO" id="GO:0003824">
    <property type="term" value="F:catalytic activity"/>
    <property type="evidence" value="ECO:0007669"/>
    <property type="project" value="InterPro"/>
</dbReference>
<reference evidence="2 3" key="1">
    <citation type="journal article" date="2019" name="Nat. Microbiol.">
        <title>Mediterranean grassland soil C-N compound turnover is dependent on rainfall and depth, and is mediated by genomically divergent microorganisms.</title>
        <authorList>
            <person name="Diamond S."/>
            <person name="Andeer P.F."/>
            <person name="Li Z."/>
            <person name="Crits-Christoph A."/>
            <person name="Burstein D."/>
            <person name="Anantharaman K."/>
            <person name="Lane K.R."/>
            <person name="Thomas B.C."/>
            <person name="Pan C."/>
            <person name="Northen T.R."/>
            <person name="Banfield J.F."/>
        </authorList>
    </citation>
    <scope>NUCLEOTIDE SEQUENCE [LARGE SCALE GENOMIC DNA]</scope>
    <source>
        <strain evidence="2">NP_3</strain>
    </source>
</reference>